<keyword evidence="3" id="KW-1185">Reference proteome</keyword>
<gene>
    <name evidence="2" type="ORF">OOT00_03110</name>
</gene>
<evidence type="ECO:0000313" key="2">
    <source>
        <dbReference type="EMBL" id="MCW7752970.1"/>
    </source>
</evidence>
<feature type="signal peptide" evidence="1">
    <location>
        <begin position="1"/>
        <end position="20"/>
    </location>
</feature>
<feature type="chain" id="PRO_5047294279" evidence="1">
    <location>
        <begin position="21"/>
        <end position="240"/>
    </location>
</feature>
<name>A0ABT3N698_9BACT</name>
<reference evidence="2 3" key="1">
    <citation type="submission" date="2022-11" db="EMBL/GenBank/DDBJ databases">
        <title>Desulfobotulus tamanensis H1 sp. nov. - anaerobic, alkaliphilic, sulphate reducing bacterium isolated from terrestrial mud volcano.</title>
        <authorList>
            <person name="Frolova A."/>
            <person name="Merkel A.Y."/>
            <person name="Slobodkin A.I."/>
        </authorList>
    </citation>
    <scope>NUCLEOTIDE SEQUENCE [LARGE SCALE GENOMIC DNA]</scope>
    <source>
        <strain evidence="2 3">H1</strain>
    </source>
</reference>
<protein>
    <submittedName>
        <fullName evidence="2">Transporter substrate-binding domain-containing protein</fullName>
    </submittedName>
</protein>
<dbReference type="SUPFAM" id="SSF53850">
    <property type="entry name" value="Periplasmic binding protein-like II"/>
    <property type="match status" value="1"/>
</dbReference>
<evidence type="ECO:0000256" key="1">
    <source>
        <dbReference type="SAM" id="SignalP"/>
    </source>
</evidence>
<dbReference type="PANTHER" id="PTHR35936:SF17">
    <property type="entry name" value="ARGININE-BINDING EXTRACELLULAR PROTEIN ARTP"/>
    <property type="match status" value="1"/>
</dbReference>
<sequence>MMKKFWLMAVFFCMAGFTMAEEYHFVSIEQLIEQEVGRVVLPEIYKKLGMEVSITPMPGRRAQEEAVSGVKDGEIMRIYAYGEANPSMIRVPTPYYYLETMAFIRKNSGVEIKSREDLEKYKNVKVRGIIHTNQITEGLSKEHIHEVNTTEQMMQFLQHGRADVALANTVDGMLILKKLGFEDILTVDKPLAVLDLFHYIHEKNKHLVPRVDAVISEMKQSGELDILIKKAESRIIQQVR</sequence>
<dbReference type="PANTHER" id="PTHR35936">
    <property type="entry name" value="MEMBRANE-BOUND LYTIC MUREIN TRANSGLYCOSYLASE F"/>
    <property type="match status" value="1"/>
</dbReference>
<evidence type="ECO:0000313" key="3">
    <source>
        <dbReference type="Proteomes" id="UP001209681"/>
    </source>
</evidence>
<dbReference type="EMBL" id="JAPFPW010000002">
    <property type="protein sequence ID" value="MCW7752970.1"/>
    <property type="molecule type" value="Genomic_DNA"/>
</dbReference>
<keyword evidence="1" id="KW-0732">Signal</keyword>
<proteinExistence type="predicted"/>
<dbReference type="RefSeq" id="WP_265423828.1">
    <property type="nucleotide sequence ID" value="NZ_JAPFPW010000002.1"/>
</dbReference>
<dbReference type="Gene3D" id="3.40.190.10">
    <property type="entry name" value="Periplasmic binding protein-like II"/>
    <property type="match status" value="2"/>
</dbReference>
<organism evidence="2 3">
    <name type="scientific">Desulfobotulus pelophilus</name>
    <dbReference type="NCBI Taxonomy" id="2823377"/>
    <lineage>
        <taxon>Bacteria</taxon>
        <taxon>Pseudomonadati</taxon>
        <taxon>Thermodesulfobacteriota</taxon>
        <taxon>Desulfobacteria</taxon>
        <taxon>Desulfobacterales</taxon>
        <taxon>Desulfobacteraceae</taxon>
        <taxon>Desulfobotulus</taxon>
    </lineage>
</organism>
<dbReference type="Proteomes" id="UP001209681">
    <property type="component" value="Unassembled WGS sequence"/>
</dbReference>
<accession>A0ABT3N698</accession>
<comment type="caution">
    <text evidence="2">The sequence shown here is derived from an EMBL/GenBank/DDBJ whole genome shotgun (WGS) entry which is preliminary data.</text>
</comment>